<feature type="transmembrane region" description="Helical" evidence="7">
    <location>
        <begin position="205"/>
        <end position="228"/>
    </location>
</feature>
<feature type="chain" id="PRO_5011538254" evidence="8">
    <location>
        <begin position="19"/>
        <end position="289"/>
    </location>
</feature>
<evidence type="ECO:0000256" key="5">
    <source>
        <dbReference type="ARBA" id="ARBA00022989"/>
    </source>
</evidence>
<keyword evidence="11" id="KW-1185">Reference proteome</keyword>
<dbReference type="Proteomes" id="UP000199377">
    <property type="component" value="Unassembled WGS sequence"/>
</dbReference>
<evidence type="ECO:0000313" key="10">
    <source>
        <dbReference type="EMBL" id="SFI20964.1"/>
    </source>
</evidence>
<evidence type="ECO:0000256" key="7">
    <source>
        <dbReference type="RuleBase" id="RU363032"/>
    </source>
</evidence>
<evidence type="ECO:0000256" key="6">
    <source>
        <dbReference type="ARBA" id="ARBA00023136"/>
    </source>
</evidence>
<dbReference type="PANTHER" id="PTHR43386">
    <property type="entry name" value="OLIGOPEPTIDE TRANSPORT SYSTEM PERMEASE PROTEIN APPC"/>
    <property type="match status" value="1"/>
</dbReference>
<dbReference type="RefSeq" id="WP_092859929.1">
    <property type="nucleotide sequence ID" value="NZ_FOQH01000005.1"/>
</dbReference>
<gene>
    <name evidence="10" type="ORF">SAMN05216258_10576</name>
</gene>
<evidence type="ECO:0000256" key="8">
    <source>
        <dbReference type="SAM" id="SignalP"/>
    </source>
</evidence>
<comment type="similarity">
    <text evidence="7">Belongs to the binding-protein-dependent transport system permease family.</text>
</comment>
<dbReference type="OrthoDB" id="9766870at2"/>
<keyword evidence="2 7" id="KW-0813">Transport</keyword>
<evidence type="ECO:0000256" key="1">
    <source>
        <dbReference type="ARBA" id="ARBA00004651"/>
    </source>
</evidence>
<keyword evidence="8" id="KW-0732">Signal</keyword>
<evidence type="ECO:0000259" key="9">
    <source>
        <dbReference type="PROSITE" id="PS50928"/>
    </source>
</evidence>
<dbReference type="SUPFAM" id="SSF161098">
    <property type="entry name" value="MetI-like"/>
    <property type="match status" value="1"/>
</dbReference>
<dbReference type="Gene3D" id="1.10.3720.10">
    <property type="entry name" value="MetI-like"/>
    <property type="match status" value="1"/>
</dbReference>
<keyword evidence="6 7" id="KW-0472">Membrane</keyword>
<dbReference type="AlphaFoldDB" id="A0A1I3GC27"/>
<evidence type="ECO:0000313" key="11">
    <source>
        <dbReference type="Proteomes" id="UP000199377"/>
    </source>
</evidence>
<dbReference type="Pfam" id="PF00528">
    <property type="entry name" value="BPD_transp_1"/>
    <property type="match status" value="1"/>
</dbReference>
<name>A0A1I3GC27_9RHOB</name>
<dbReference type="InterPro" id="IPR000515">
    <property type="entry name" value="MetI-like"/>
</dbReference>
<dbReference type="GO" id="GO:0005886">
    <property type="term" value="C:plasma membrane"/>
    <property type="evidence" value="ECO:0007669"/>
    <property type="project" value="UniProtKB-SubCell"/>
</dbReference>
<reference evidence="10 11" key="1">
    <citation type="submission" date="2016-10" db="EMBL/GenBank/DDBJ databases">
        <authorList>
            <person name="de Groot N.N."/>
        </authorList>
    </citation>
    <scope>NUCLEOTIDE SEQUENCE [LARGE SCALE GENOMIC DNA]</scope>
    <source>
        <strain evidence="10 11">CGMCC 1.11030</strain>
    </source>
</reference>
<dbReference type="GO" id="GO:0055085">
    <property type="term" value="P:transmembrane transport"/>
    <property type="evidence" value="ECO:0007669"/>
    <property type="project" value="InterPro"/>
</dbReference>
<feature type="signal peptide" evidence="8">
    <location>
        <begin position="1"/>
        <end position="18"/>
    </location>
</feature>
<organism evidence="10 11">
    <name type="scientific">Albimonas pacifica</name>
    <dbReference type="NCBI Taxonomy" id="1114924"/>
    <lineage>
        <taxon>Bacteria</taxon>
        <taxon>Pseudomonadati</taxon>
        <taxon>Pseudomonadota</taxon>
        <taxon>Alphaproteobacteria</taxon>
        <taxon>Rhodobacterales</taxon>
        <taxon>Paracoccaceae</taxon>
        <taxon>Albimonas</taxon>
    </lineage>
</organism>
<sequence>MRPVLVLAVALGLLPALACLFAPWVAPQDPFDPAALSLRDAFLPPAWAEGGRAPFWLGTDGQGRDLLSTMLYGGRLSILVALAATALGLGLGALVGVVAGAAGGWLDAVLMRLAEVQLTLPGILVAILVNGLARALLPPGAREALAIPATALAIGLSDWPQFARVARAAAAVEARRDFVAAARITGLPGWRILLRHVLPGVARPLLTLAAVLLPLAAIAEATLSFLGLGAPPSTPSLGTLIRLGSEQMFAGRWWIAAFPSALLVALALGANAAAEALRARADPHRSARP</sequence>
<dbReference type="CDD" id="cd06261">
    <property type="entry name" value="TM_PBP2"/>
    <property type="match status" value="1"/>
</dbReference>
<keyword evidence="3" id="KW-1003">Cell membrane</keyword>
<comment type="subcellular location">
    <subcellularLocation>
        <location evidence="1 7">Cell membrane</location>
        <topology evidence="1 7">Multi-pass membrane protein</topology>
    </subcellularLocation>
</comment>
<keyword evidence="4 7" id="KW-0812">Transmembrane</keyword>
<feature type="transmembrane region" description="Helical" evidence="7">
    <location>
        <begin position="76"/>
        <end position="106"/>
    </location>
</feature>
<dbReference type="PANTHER" id="PTHR43386:SF26">
    <property type="entry name" value="ABC TRANSPORTER PERMEASE PROTEIN"/>
    <property type="match status" value="1"/>
</dbReference>
<feature type="transmembrane region" description="Helical" evidence="7">
    <location>
        <begin position="249"/>
        <end position="270"/>
    </location>
</feature>
<evidence type="ECO:0000256" key="4">
    <source>
        <dbReference type="ARBA" id="ARBA00022692"/>
    </source>
</evidence>
<dbReference type="InterPro" id="IPR050366">
    <property type="entry name" value="BP-dependent_transpt_permease"/>
</dbReference>
<keyword evidence="5 7" id="KW-1133">Transmembrane helix</keyword>
<evidence type="ECO:0000256" key="2">
    <source>
        <dbReference type="ARBA" id="ARBA00022448"/>
    </source>
</evidence>
<dbReference type="EMBL" id="FOQH01000005">
    <property type="protein sequence ID" value="SFI20964.1"/>
    <property type="molecule type" value="Genomic_DNA"/>
</dbReference>
<dbReference type="STRING" id="1114924.SAMN05216258_10576"/>
<proteinExistence type="inferred from homology"/>
<feature type="domain" description="ABC transmembrane type-1" evidence="9">
    <location>
        <begin position="74"/>
        <end position="274"/>
    </location>
</feature>
<dbReference type="InterPro" id="IPR035906">
    <property type="entry name" value="MetI-like_sf"/>
</dbReference>
<evidence type="ECO:0000256" key="3">
    <source>
        <dbReference type="ARBA" id="ARBA00022475"/>
    </source>
</evidence>
<dbReference type="PROSITE" id="PS50928">
    <property type="entry name" value="ABC_TM1"/>
    <property type="match status" value="1"/>
</dbReference>
<protein>
    <submittedName>
        <fullName evidence="10">Peptide/nickel transport system permease protein</fullName>
    </submittedName>
</protein>
<accession>A0A1I3GC27</accession>